<protein>
    <submittedName>
        <fullName evidence="1">Transcriptional regulator</fullName>
    </submittedName>
</protein>
<dbReference type="EMBL" id="AOSK01000010">
    <property type="protein sequence ID" value="EYD78137.1"/>
    <property type="molecule type" value="Genomic_DNA"/>
</dbReference>
<dbReference type="PANTHER" id="PTHR35802">
    <property type="entry name" value="PROTEASE SYNTHASE AND SPORULATION PROTEIN PAI 2"/>
    <property type="match status" value="1"/>
</dbReference>
<sequence length="213" mass="23023">MYTPPAFRLDDLPELHAILRASRLATLVTATDEGLLATPLPLFVVPDEGPLGTLYGHVARANPQWSRPPRGEALALFAGPDAYVTPSWYATKQEHGRVVPTWNYVAVHAHGTPEFFDDPDRLLDVVTRLTDLHESARPEPWTVADAPERFVQGQLKGIVGLRLPIARLEGKRKMSQNRSAEDRAGVAAGLAASDRAGDREAAALIAPGDPSAA</sequence>
<reference evidence="1 2" key="1">
    <citation type="submission" date="2013-02" db="EMBL/GenBank/DDBJ databases">
        <authorList>
            <person name="Fiebig A."/>
            <person name="Goeker M."/>
            <person name="Klenk H.-P.P."/>
        </authorList>
    </citation>
    <scope>NUCLEOTIDE SEQUENCE [LARGE SCALE GENOMIC DNA]</scope>
    <source>
        <strain evidence="1 2">DSM 19309</strain>
    </source>
</reference>
<gene>
    <name evidence="1" type="ORF">Rumeso_00268</name>
</gene>
<dbReference type="InterPro" id="IPR007396">
    <property type="entry name" value="TR_PAI2-type"/>
</dbReference>
<dbReference type="STRING" id="442562.Rumeso_00268"/>
<dbReference type="AlphaFoldDB" id="A0A017HUH7"/>
<proteinExistence type="predicted"/>
<name>A0A017HUH7_9RHOB</name>
<accession>A0A017HUH7</accession>
<dbReference type="HOGENOM" id="CLU_065853_0_1_5"/>
<dbReference type="Pfam" id="PF04299">
    <property type="entry name" value="FMN_bind_2"/>
    <property type="match status" value="1"/>
</dbReference>
<dbReference type="PIRSF" id="PIRSF010372">
    <property type="entry name" value="PaiB"/>
    <property type="match status" value="1"/>
</dbReference>
<dbReference type="OrthoDB" id="9794948at2"/>
<evidence type="ECO:0000313" key="1">
    <source>
        <dbReference type="EMBL" id="EYD78137.1"/>
    </source>
</evidence>
<dbReference type="Proteomes" id="UP000019666">
    <property type="component" value="Unassembled WGS sequence"/>
</dbReference>
<dbReference type="SUPFAM" id="SSF50475">
    <property type="entry name" value="FMN-binding split barrel"/>
    <property type="match status" value="1"/>
</dbReference>
<dbReference type="RefSeq" id="WP_037284691.1">
    <property type="nucleotide sequence ID" value="NZ_KK088644.1"/>
</dbReference>
<keyword evidence="2" id="KW-1185">Reference proteome</keyword>
<comment type="caution">
    <text evidence="1">The sequence shown here is derived from an EMBL/GenBank/DDBJ whole genome shotgun (WGS) entry which is preliminary data.</text>
</comment>
<organism evidence="1 2">
    <name type="scientific">Rubellimicrobium mesophilum DSM 19309</name>
    <dbReference type="NCBI Taxonomy" id="442562"/>
    <lineage>
        <taxon>Bacteria</taxon>
        <taxon>Pseudomonadati</taxon>
        <taxon>Pseudomonadota</taxon>
        <taxon>Alphaproteobacteria</taxon>
        <taxon>Rhodobacterales</taxon>
        <taxon>Roseobacteraceae</taxon>
        <taxon>Rubellimicrobium</taxon>
    </lineage>
</organism>
<dbReference type="InterPro" id="IPR012349">
    <property type="entry name" value="Split_barrel_FMN-bd"/>
</dbReference>
<dbReference type="PANTHER" id="PTHR35802:SF1">
    <property type="entry name" value="PROTEASE SYNTHASE AND SPORULATION PROTEIN PAI 2"/>
    <property type="match status" value="1"/>
</dbReference>
<dbReference type="PATRIC" id="fig|442562.3.peg.268"/>
<evidence type="ECO:0000313" key="2">
    <source>
        <dbReference type="Proteomes" id="UP000019666"/>
    </source>
</evidence>
<dbReference type="Gene3D" id="2.30.110.10">
    <property type="entry name" value="Electron Transport, Fmn-binding Protein, Chain A"/>
    <property type="match status" value="1"/>
</dbReference>